<organism evidence="5 6">
    <name type="scientific">Caenorhabditis tropicalis</name>
    <dbReference type="NCBI Taxonomy" id="1561998"/>
    <lineage>
        <taxon>Eukaryota</taxon>
        <taxon>Metazoa</taxon>
        <taxon>Ecdysozoa</taxon>
        <taxon>Nematoda</taxon>
        <taxon>Chromadorea</taxon>
        <taxon>Rhabditida</taxon>
        <taxon>Rhabditina</taxon>
        <taxon>Rhabditomorpha</taxon>
        <taxon>Rhabditoidea</taxon>
        <taxon>Rhabditidae</taxon>
        <taxon>Peloderinae</taxon>
        <taxon>Caenorhabditis</taxon>
    </lineage>
</organism>
<keyword evidence="1 2" id="KW-0694">RNA-binding</keyword>
<evidence type="ECO:0000259" key="4">
    <source>
        <dbReference type="PROSITE" id="PS50102"/>
    </source>
</evidence>
<feature type="region of interest" description="Disordered" evidence="3">
    <location>
        <begin position="1608"/>
        <end position="1627"/>
    </location>
</feature>
<accession>A0A1I7TGM8</accession>
<dbReference type="WBParaSite" id="Csp11.Scaffold608.g5746.t3">
    <property type="protein sequence ID" value="Csp11.Scaffold608.g5746.t3"/>
    <property type="gene ID" value="Csp11.Scaffold608.g5746"/>
</dbReference>
<evidence type="ECO:0000313" key="6">
    <source>
        <dbReference type="WBParaSite" id="Csp11.Scaffold608.g5746.t3"/>
    </source>
</evidence>
<proteinExistence type="predicted"/>
<dbReference type="PROSITE" id="PS50102">
    <property type="entry name" value="RRM"/>
    <property type="match status" value="3"/>
</dbReference>
<dbReference type="GO" id="GO:0010494">
    <property type="term" value="C:cytoplasmic stress granule"/>
    <property type="evidence" value="ECO:0007669"/>
    <property type="project" value="TreeGrafter"/>
</dbReference>
<feature type="compositionally biased region" description="Basic and acidic residues" evidence="3">
    <location>
        <begin position="830"/>
        <end position="852"/>
    </location>
</feature>
<feature type="domain" description="RRM" evidence="4">
    <location>
        <begin position="752"/>
        <end position="830"/>
    </location>
</feature>
<feature type="domain" description="RRM" evidence="4">
    <location>
        <begin position="870"/>
        <end position="941"/>
    </location>
</feature>
<feature type="compositionally biased region" description="Polar residues" evidence="3">
    <location>
        <begin position="1615"/>
        <end position="1627"/>
    </location>
</feature>
<evidence type="ECO:0000256" key="2">
    <source>
        <dbReference type="PROSITE-ProRule" id="PRU00176"/>
    </source>
</evidence>
<evidence type="ECO:0000313" key="5">
    <source>
        <dbReference type="Proteomes" id="UP000095282"/>
    </source>
</evidence>
<protein>
    <submittedName>
        <fullName evidence="6">GON-4-like protein</fullName>
    </submittedName>
</protein>
<dbReference type="Pfam" id="PF00076">
    <property type="entry name" value="RRM_1"/>
    <property type="match status" value="3"/>
</dbReference>
<dbReference type="InterPro" id="IPR000504">
    <property type="entry name" value="RRM_dom"/>
</dbReference>
<feature type="compositionally biased region" description="Polar residues" evidence="3">
    <location>
        <begin position="128"/>
        <end position="146"/>
    </location>
</feature>
<dbReference type="SUPFAM" id="SSF54928">
    <property type="entry name" value="RNA-binding domain, RBD"/>
    <property type="match status" value="2"/>
</dbReference>
<feature type="region of interest" description="Disordered" evidence="3">
    <location>
        <begin position="374"/>
        <end position="396"/>
    </location>
</feature>
<keyword evidence="5" id="KW-1185">Reference proteome</keyword>
<dbReference type="Proteomes" id="UP000095282">
    <property type="component" value="Unplaced"/>
</dbReference>
<feature type="region of interest" description="Disordered" evidence="3">
    <location>
        <begin position="1035"/>
        <end position="1055"/>
    </location>
</feature>
<feature type="compositionally biased region" description="Low complexity" evidence="3">
    <location>
        <begin position="80"/>
        <end position="94"/>
    </location>
</feature>
<feature type="domain" description="RRM" evidence="4">
    <location>
        <begin position="959"/>
        <end position="1037"/>
    </location>
</feature>
<dbReference type="GO" id="GO:0034063">
    <property type="term" value="P:stress granule assembly"/>
    <property type="evidence" value="ECO:0007669"/>
    <property type="project" value="TreeGrafter"/>
</dbReference>
<dbReference type="SMART" id="SM00361">
    <property type="entry name" value="RRM_1"/>
    <property type="match status" value="3"/>
</dbReference>
<sequence>MNQNNGLFPNLSGFAVQINQAPNPLMTSFQYLQMQNLWGQMATQGIQWDPHQKQTFLEQWSILQAMWNPMSFGQVPIQMPSSEPSTSTSSSPIEPVEDLPMEVDEKKDEEVPQIIEHPPPETQEPIPSVSTESPLDKSTLSIVSETSLDKPIQTDMEYDEGTDDVDDMFGFSLDEGRQSARRSASKQEELEPITFTPPGSPQMTFDEIFNFSPVKPAPQSLPKNSRPKKVPIYKQKAALLASEAEINKKKDPNYDVFEFCDDESLEEPKEPAPKKIETKYVPGVGFEVEGKMESQKPKVIPPVEIEVRKKEKPQISFSDQIRTLKDQRIACSFLKIEQSDSMDCSRDTRRATTEQPLLPKLVLKINGSAQDSLKRRLSGGKNNLSPAPKSLSFGPGVSAEDRDRFLMFGPADMSLPYTGWCEQIASQYFRISVKTLKKTHSEIKVELEIPLSELFNATSVEWFRHPGTVKEPKPASPPIQNLSNPRQHALKTLLDTCLNQIFTKTSQNDCAYIRSLSEVEKINKECKNRILNCLPIEKKFRKWIGIFSRLAIVDSTYNSLTKCQICKTGNSEKMIQLFERINCGLHVKDDLVVVDVISCGKCSKAIDFLHRIHHFQLHLLRQCENKIEELGTVDIDATANELISTVKDDKLWIQETIKDYCDLWDQSSKSPIDCLFHRCLFRLLASGFGYGFTCSPCDDVEIDERVESQKDRLLTKSPRAFASEFSEEIKMSTYYPNQPGDSSRKPETSRHFHVFVGDLSSEIDSTKLKEAFLPFGEVSEAKIIRDTTTNKAKGYGFVSYPRREDAERAIEQMNGQWLGRRTIRTNWATRKPEDEGGSPRRERGDGGSERHHPYEKSYEEVFNQSAPDNTSVYVGNIGTLIEEEIRNAFDKFGPIKEVKIFKPQGYAFVKFERKEPAARAIVQMNNTKIMVQMVRCSWGKSGNERSYSFLDSDGSSGQFHVFVGDLSSEIDSTKLKEAFLLFGEVSEAKIIRDTTTNKAKGYGFVSYPRKEEAERAIEEMNGQWLGRRTIRTNWATRKPEDEEGPPRRERGEEEGVESIDIAECLNIPHKLLTSHTVKKILERYLLQEVHELYEDVLSTPNFYVYDDGLEVVQHILNNSNHQLKMYGSAEELTENLKIFRDFPFAHEFFRSDFYYSTPVVYLSRKKKEYVSKLDLLVLLQNMATKILPGIEDGNEKRVNEIIMMTAHFKDRKSICQYVQCGGKMLKRLEQEMMDVVAKIPPIPQFSIDMLYGLWAQEVLAVRVFEDGTQQFVMQAELCNVLGDEFQKEDNIITTISMEEVERIYGHRVKNIEFLRTPIIRAKYRSVPVNLHAAEHFGILDIDSLNDLLRKMLIHQRIFCRSVKPETFNTLLDELMNNFFKVDSKPPNFLEYRTSENLVSVFDDMLEGLNYPFRDLGSGKTDKYSLDDLKKELNRSGLAEAFPEIVNRAQAVYSALIAPQNRNYLSTSDLFEAVFHSQLICIFESKLNKTSDDQKSSDQKSINSSDKTEEKTLKSSEQQKSLESSENKENKTISLEEFEEMKQKILELEEKNHQLNEQNMKLLQEVKELKLKKLSIDSENPSTNFSVISTETPRCEICDSELDTTGETKKCPMCHNIQSVPSNTSNTK</sequence>
<dbReference type="InterPro" id="IPR003954">
    <property type="entry name" value="RRM_euk-type"/>
</dbReference>
<feature type="region of interest" description="Disordered" evidence="3">
    <location>
        <begin position="77"/>
        <end position="149"/>
    </location>
</feature>
<dbReference type="PANTHER" id="PTHR47640:SF5">
    <property type="entry name" value="RRM DOMAIN-CONTAINING PROTEIN"/>
    <property type="match status" value="1"/>
</dbReference>
<dbReference type="Gene3D" id="3.30.70.330">
    <property type="match status" value="3"/>
</dbReference>
<evidence type="ECO:0000256" key="1">
    <source>
        <dbReference type="ARBA" id="ARBA00022884"/>
    </source>
</evidence>
<dbReference type="GO" id="GO:0000184">
    <property type="term" value="P:nuclear-transcribed mRNA catabolic process, nonsense-mediated decay"/>
    <property type="evidence" value="ECO:0007669"/>
    <property type="project" value="TreeGrafter"/>
</dbReference>
<dbReference type="CDD" id="cd12353">
    <property type="entry name" value="RRM2_TIA1_like"/>
    <property type="match status" value="2"/>
</dbReference>
<dbReference type="GO" id="GO:0043488">
    <property type="term" value="P:regulation of mRNA stability"/>
    <property type="evidence" value="ECO:0007669"/>
    <property type="project" value="TreeGrafter"/>
</dbReference>
<feature type="region of interest" description="Disordered" evidence="3">
    <location>
        <begin position="823"/>
        <end position="852"/>
    </location>
</feature>
<feature type="region of interest" description="Disordered" evidence="3">
    <location>
        <begin position="174"/>
        <end position="228"/>
    </location>
</feature>
<feature type="compositionally biased region" description="Basic and acidic residues" evidence="3">
    <location>
        <begin position="1037"/>
        <end position="1053"/>
    </location>
</feature>
<reference evidence="6" key="1">
    <citation type="submission" date="2016-11" db="UniProtKB">
        <authorList>
            <consortium name="WormBaseParasite"/>
        </authorList>
    </citation>
    <scope>IDENTIFICATION</scope>
</reference>
<dbReference type="InterPro" id="IPR035979">
    <property type="entry name" value="RBD_domain_sf"/>
</dbReference>
<dbReference type="FunFam" id="3.30.70.330:FF:000419">
    <property type="entry name" value="CLUMA_CG006354, isoform A"/>
    <property type="match status" value="1"/>
</dbReference>
<name>A0A1I7TGM8_9PELO</name>
<dbReference type="InterPro" id="IPR012677">
    <property type="entry name" value="Nucleotide-bd_a/b_plait_sf"/>
</dbReference>
<dbReference type="PANTHER" id="PTHR47640">
    <property type="entry name" value="TRNA SELENOCYSTEINE 1-ASSOCIATED PROTEIN 1-RELATED-RELATED"/>
    <property type="match status" value="1"/>
</dbReference>
<dbReference type="InterPro" id="IPR050825">
    <property type="entry name" value="RBM42_RBP45_47-like"/>
</dbReference>
<dbReference type="SMART" id="SM00360">
    <property type="entry name" value="RRM"/>
    <property type="match status" value="3"/>
</dbReference>
<feature type="region of interest" description="Disordered" evidence="3">
    <location>
        <begin position="1489"/>
        <end position="1532"/>
    </location>
</feature>
<evidence type="ECO:0000256" key="3">
    <source>
        <dbReference type="SAM" id="MobiDB-lite"/>
    </source>
</evidence>
<dbReference type="GO" id="GO:0003729">
    <property type="term" value="F:mRNA binding"/>
    <property type="evidence" value="ECO:0007669"/>
    <property type="project" value="InterPro"/>
</dbReference>